<organism evidence="2 3">
    <name type="scientific">Plakobranchus ocellatus</name>
    <dbReference type="NCBI Taxonomy" id="259542"/>
    <lineage>
        <taxon>Eukaryota</taxon>
        <taxon>Metazoa</taxon>
        <taxon>Spiralia</taxon>
        <taxon>Lophotrochozoa</taxon>
        <taxon>Mollusca</taxon>
        <taxon>Gastropoda</taxon>
        <taxon>Heterobranchia</taxon>
        <taxon>Euthyneura</taxon>
        <taxon>Panpulmonata</taxon>
        <taxon>Sacoglossa</taxon>
        <taxon>Placobranchoidea</taxon>
        <taxon>Plakobranchidae</taxon>
        <taxon>Plakobranchus</taxon>
    </lineage>
</organism>
<evidence type="ECO:0000313" key="3">
    <source>
        <dbReference type="Proteomes" id="UP000735302"/>
    </source>
</evidence>
<protein>
    <submittedName>
        <fullName evidence="2">Uncharacterized protein</fullName>
    </submittedName>
</protein>
<comment type="caution">
    <text evidence="2">The sequence shown here is derived from an EMBL/GenBank/DDBJ whole genome shotgun (WGS) entry which is preliminary data.</text>
</comment>
<keyword evidence="1" id="KW-1133">Transmembrane helix</keyword>
<dbReference type="AlphaFoldDB" id="A0AAV4B8Y7"/>
<name>A0AAV4B8Y7_9GAST</name>
<evidence type="ECO:0000256" key="1">
    <source>
        <dbReference type="SAM" id="Phobius"/>
    </source>
</evidence>
<reference evidence="2 3" key="1">
    <citation type="journal article" date="2021" name="Elife">
        <title>Chloroplast acquisition without the gene transfer in kleptoplastic sea slugs, Plakobranchus ocellatus.</title>
        <authorList>
            <person name="Maeda T."/>
            <person name="Takahashi S."/>
            <person name="Yoshida T."/>
            <person name="Shimamura S."/>
            <person name="Takaki Y."/>
            <person name="Nagai Y."/>
            <person name="Toyoda A."/>
            <person name="Suzuki Y."/>
            <person name="Arimoto A."/>
            <person name="Ishii H."/>
            <person name="Satoh N."/>
            <person name="Nishiyama T."/>
            <person name="Hasebe M."/>
            <person name="Maruyama T."/>
            <person name="Minagawa J."/>
            <person name="Obokata J."/>
            <person name="Shigenobu S."/>
        </authorList>
    </citation>
    <scope>NUCLEOTIDE SEQUENCE [LARGE SCALE GENOMIC DNA]</scope>
</reference>
<accession>A0AAV4B8Y7</accession>
<feature type="transmembrane region" description="Helical" evidence="1">
    <location>
        <begin position="158"/>
        <end position="182"/>
    </location>
</feature>
<sequence length="211" mass="23746">MDCIDSDDPAAQLAYGNFSGKLSKSYRQAFCWVKHNHCYTQSFRSATTHQHPSSIFPGSGYTHTGGNATYSCFERLRHAVTMLYPTSKLVNLRNKTGLVVRKATVNKILWGTPFPLFNRATDVRSGCNTQRVAPTLRLAISCSRLDLSSASLIEKIDIYFVMYGLQTFLILIVLLVTVSTSIKHMELNVWRRQLILGVLMKSLHLKPDEVS</sequence>
<evidence type="ECO:0000313" key="2">
    <source>
        <dbReference type="EMBL" id="GFO15618.1"/>
    </source>
</evidence>
<gene>
    <name evidence="2" type="ORF">PoB_004212300</name>
</gene>
<dbReference type="Proteomes" id="UP000735302">
    <property type="component" value="Unassembled WGS sequence"/>
</dbReference>
<keyword evidence="1" id="KW-0472">Membrane</keyword>
<proteinExistence type="predicted"/>
<keyword evidence="3" id="KW-1185">Reference proteome</keyword>
<dbReference type="EMBL" id="BLXT01004610">
    <property type="protein sequence ID" value="GFO15618.1"/>
    <property type="molecule type" value="Genomic_DNA"/>
</dbReference>
<keyword evidence="1" id="KW-0812">Transmembrane</keyword>